<reference evidence="3 4" key="1">
    <citation type="submission" date="2024-01" db="EMBL/GenBank/DDBJ databases">
        <title>A draft genome for a cacao thread blight-causing isolate of Paramarasmius palmivorus.</title>
        <authorList>
            <person name="Baruah I.K."/>
            <person name="Bukari Y."/>
            <person name="Amoako-Attah I."/>
            <person name="Meinhardt L.W."/>
            <person name="Bailey B.A."/>
            <person name="Cohen S.P."/>
        </authorList>
    </citation>
    <scope>NUCLEOTIDE SEQUENCE [LARGE SCALE GENOMIC DNA]</scope>
    <source>
        <strain evidence="3 4">GH-12</strain>
    </source>
</reference>
<sequence length="467" mass="52081">MGGPISPGPLPSPTTRDIHNPYTPSRLLSNELARVEMAPRTPRIAQGVSSVPAQILSSRQGQRRVTINSPRNIAPLTPFHHHQSQVPCLSPSALPIPPRVISPRTPPRQAEAGPGPTTQEHRSFAERIQRQREEYEEIFGSPYPEPSINSPFPDIGPTRTPQEVLEDLGMRCYRFAQRMGVPDIEQMTTREHIEAMRELMLTEDIELPIQVSEFLSNPKNRWELSNLYARSLQPDIREMLPDIPDSPASNRNTYLLTPAPTYHTHNILQTSRSSLGHSTQPENPQNTGEHHRETPGAGESDRRQVVFIETENEETSSEDLVKSSSSSYGEPIEPRFNPDNMVPRGMVRHIDDALDSDGEHVVYYVPRPVNPILRSMTTRSEGTAEIHISSYSEEQEGQATYVAGLESQTSARAPSCASSEPPRPSPPTFIPSPTPSQLWSQDPSSNEEGADQGRQLVPLITVQREPR</sequence>
<evidence type="ECO:0000313" key="3">
    <source>
        <dbReference type="EMBL" id="KAK7034788.1"/>
    </source>
</evidence>
<evidence type="ECO:0000313" key="2">
    <source>
        <dbReference type="EMBL" id="KAK7025394.1"/>
    </source>
</evidence>
<evidence type="ECO:0000313" key="4">
    <source>
        <dbReference type="Proteomes" id="UP001383192"/>
    </source>
</evidence>
<protein>
    <submittedName>
        <fullName evidence="3">Uncharacterized protein</fullName>
    </submittedName>
</protein>
<proteinExistence type="predicted"/>
<feature type="compositionally biased region" description="Pro residues" evidence="1">
    <location>
        <begin position="421"/>
        <end position="434"/>
    </location>
</feature>
<accession>A0AAW0C8L5</accession>
<feature type="region of interest" description="Disordered" evidence="1">
    <location>
        <begin position="140"/>
        <end position="161"/>
    </location>
</feature>
<feature type="region of interest" description="Disordered" evidence="1">
    <location>
        <begin position="1"/>
        <end position="25"/>
    </location>
</feature>
<dbReference type="EMBL" id="JAYKXP010000055">
    <property type="protein sequence ID" value="KAK7034788.1"/>
    <property type="molecule type" value="Genomic_DNA"/>
</dbReference>
<dbReference type="AlphaFoldDB" id="A0AAW0C8L5"/>
<feature type="compositionally biased region" description="Basic and acidic residues" evidence="1">
    <location>
        <begin position="288"/>
        <end position="304"/>
    </location>
</feature>
<name>A0AAW0C8L5_9AGAR</name>
<feature type="region of interest" description="Disordered" evidence="1">
    <location>
        <begin position="404"/>
        <end position="467"/>
    </location>
</feature>
<dbReference type="EMBL" id="JAYKXP010000115">
    <property type="protein sequence ID" value="KAK7025394.1"/>
    <property type="molecule type" value="Genomic_DNA"/>
</dbReference>
<dbReference type="Proteomes" id="UP001383192">
    <property type="component" value="Unassembled WGS sequence"/>
</dbReference>
<feature type="compositionally biased region" description="Pro residues" evidence="1">
    <location>
        <begin position="97"/>
        <end position="106"/>
    </location>
</feature>
<feature type="compositionally biased region" description="Pro residues" evidence="1">
    <location>
        <begin position="1"/>
        <end position="12"/>
    </location>
</feature>
<evidence type="ECO:0000256" key="1">
    <source>
        <dbReference type="SAM" id="MobiDB-lite"/>
    </source>
</evidence>
<feature type="region of interest" description="Disordered" evidence="1">
    <location>
        <begin position="97"/>
        <end position="123"/>
    </location>
</feature>
<feature type="region of interest" description="Disordered" evidence="1">
    <location>
        <begin position="272"/>
        <end position="340"/>
    </location>
</feature>
<keyword evidence="4" id="KW-1185">Reference proteome</keyword>
<feature type="compositionally biased region" description="Low complexity" evidence="1">
    <location>
        <begin position="410"/>
        <end position="420"/>
    </location>
</feature>
<gene>
    <name evidence="3" type="ORF">VNI00_012196</name>
    <name evidence="2" type="ORF">VNI00_016031</name>
</gene>
<feature type="compositionally biased region" description="Polar residues" evidence="1">
    <location>
        <begin position="437"/>
        <end position="447"/>
    </location>
</feature>
<feature type="compositionally biased region" description="Polar residues" evidence="1">
    <location>
        <begin position="272"/>
        <end position="287"/>
    </location>
</feature>
<organism evidence="3 4">
    <name type="scientific">Paramarasmius palmivorus</name>
    <dbReference type="NCBI Taxonomy" id="297713"/>
    <lineage>
        <taxon>Eukaryota</taxon>
        <taxon>Fungi</taxon>
        <taxon>Dikarya</taxon>
        <taxon>Basidiomycota</taxon>
        <taxon>Agaricomycotina</taxon>
        <taxon>Agaricomycetes</taxon>
        <taxon>Agaricomycetidae</taxon>
        <taxon>Agaricales</taxon>
        <taxon>Marasmiineae</taxon>
        <taxon>Marasmiaceae</taxon>
        <taxon>Paramarasmius</taxon>
    </lineage>
</organism>
<comment type="caution">
    <text evidence="3">The sequence shown here is derived from an EMBL/GenBank/DDBJ whole genome shotgun (WGS) entry which is preliminary data.</text>
</comment>